<keyword evidence="1" id="KW-0378">Hydrolase</keyword>
<dbReference type="SFLD" id="SFLDG01129">
    <property type="entry name" value="C1.5:_HAD__Beta-PGM__Phosphata"/>
    <property type="match status" value="1"/>
</dbReference>
<dbReference type="InterPro" id="IPR006439">
    <property type="entry name" value="HAD-SF_hydro_IA"/>
</dbReference>
<evidence type="ECO:0000313" key="1">
    <source>
        <dbReference type="EMBL" id="MBA0124683.1"/>
    </source>
</evidence>
<dbReference type="GO" id="GO:0006281">
    <property type="term" value="P:DNA repair"/>
    <property type="evidence" value="ECO:0007669"/>
    <property type="project" value="TreeGrafter"/>
</dbReference>
<dbReference type="Proteomes" id="UP000582974">
    <property type="component" value="Unassembled WGS sequence"/>
</dbReference>
<dbReference type="NCBIfam" id="TIGR01509">
    <property type="entry name" value="HAD-SF-IA-v3"/>
    <property type="match status" value="1"/>
</dbReference>
<dbReference type="SFLD" id="SFLDS00003">
    <property type="entry name" value="Haloacid_Dehalogenase"/>
    <property type="match status" value="1"/>
</dbReference>
<dbReference type="SUPFAM" id="SSF56784">
    <property type="entry name" value="HAD-like"/>
    <property type="match status" value="1"/>
</dbReference>
<dbReference type="EMBL" id="JACCKD010000001">
    <property type="protein sequence ID" value="MBA0124683.1"/>
    <property type="molecule type" value="Genomic_DNA"/>
</dbReference>
<evidence type="ECO:0000313" key="2">
    <source>
        <dbReference type="Proteomes" id="UP000582974"/>
    </source>
</evidence>
<dbReference type="InterPro" id="IPR023214">
    <property type="entry name" value="HAD_sf"/>
</dbReference>
<gene>
    <name evidence="1" type="ORF">H0B56_03920</name>
</gene>
<dbReference type="Gene3D" id="1.10.150.240">
    <property type="entry name" value="Putative phosphatase, domain 2"/>
    <property type="match status" value="1"/>
</dbReference>
<dbReference type="PANTHER" id="PTHR43434">
    <property type="entry name" value="PHOSPHOGLYCOLATE PHOSPHATASE"/>
    <property type="match status" value="1"/>
</dbReference>
<organism evidence="1 2">
    <name type="scientific">Haloechinothrix aidingensis</name>
    <dbReference type="NCBI Taxonomy" id="2752311"/>
    <lineage>
        <taxon>Bacteria</taxon>
        <taxon>Bacillati</taxon>
        <taxon>Actinomycetota</taxon>
        <taxon>Actinomycetes</taxon>
        <taxon>Pseudonocardiales</taxon>
        <taxon>Pseudonocardiaceae</taxon>
        <taxon>Haloechinothrix</taxon>
    </lineage>
</organism>
<dbReference type="PANTHER" id="PTHR43434:SF24">
    <property type="entry name" value="HYDROLASE-RELATED"/>
    <property type="match status" value="1"/>
</dbReference>
<proteinExistence type="predicted"/>
<dbReference type="Gene3D" id="3.40.50.1000">
    <property type="entry name" value="HAD superfamily/HAD-like"/>
    <property type="match status" value="1"/>
</dbReference>
<dbReference type="InterPro" id="IPR023198">
    <property type="entry name" value="PGP-like_dom2"/>
</dbReference>
<dbReference type="AlphaFoldDB" id="A0A838A0Q3"/>
<dbReference type="RefSeq" id="WP_180891511.1">
    <property type="nucleotide sequence ID" value="NZ_JACCKD010000001.1"/>
</dbReference>
<dbReference type="NCBIfam" id="TIGR01549">
    <property type="entry name" value="HAD-SF-IA-v1"/>
    <property type="match status" value="1"/>
</dbReference>
<sequence>MTFVIACDLDGTLLDTPGLIVETCTAALTSIDVAVPDAAEIRASIGLPLEQAFSTMLGLPADDPTVTRGTRQYRALFDEIALPKARSLPFPGVPRGLATLCDAGFTLAVATSKSHAGADALLAAAGLRDRFAMVVGADQVSRPKPDPEMGRLIMRRCGVSGDRAVMVGDTTHDLAMAKAAGMRSIAVTSGVHGREQLATAGADRVAGGFDEVVTTILAAHEDPAG</sequence>
<accession>A0A838A0Q3</accession>
<dbReference type="GO" id="GO:0005829">
    <property type="term" value="C:cytosol"/>
    <property type="evidence" value="ECO:0007669"/>
    <property type="project" value="TreeGrafter"/>
</dbReference>
<dbReference type="Pfam" id="PF13419">
    <property type="entry name" value="HAD_2"/>
    <property type="match status" value="1"/>
</dbReference>
<protein>
    <submittedName>
        <fullName evidence="1">HAD family hydrolase</fullName>
    </submittedName>
</protein>
<comment type="caution">
    <text evidence="1">The sequence shown here is derived from an EMBL/GenBank/DDBJ whole genome shotgun (WGS) entry which is preliminary data.</text>
</comment>
<dbReference type="InterPro" id="IPR041492">
    <property type="entry name" value="HAD_2"/>
</dbReference>
<dbReference type="SFLD" id="SFLDG01135">
    <property type="entry name" value="C1.5.6:_HAD__Beta-PGM__Phospha"/>
    <property type="match status" value="1"/>
</dbReference>
<dbReference type="GO" id="GO:0008967">
    <property type="term" value="F:phosphoglycolate phosphatase activity"/>
    <property type="evidence" value="ECO:0007669"/>
    <property type="project" value="TreeGrafter"/>
</dbReference>
<dbReference type="InterPro" id="IPR036412">
    <property type="entry name" value="HAD-like_sf"/>
</dbReference>
<name>A0A838A0Q3_9PSEU</name>
<dbReference type="InterPro" id="IPR050155">
    <property type="entry name" value="HAD-like_hydrolase_sf"/>
</dbReference>
<keyword evidence="2" id="KW-1185">Reference proteome</keyword>
<reference evidence="1 2" key="1">
    <citation type="submission" date="2020-07" db="EMBL/GenBank/DDBJ databases">
        <title>Genome of Haloechinothrix sp.</title>
        <authorList>
            <person name="Tang S.-K."/>
            <person name="Yang L."/>
            <person name="Zhu W.-Y."/>
        </authorList>
    </citation>
    <scope>NUCLEOTIDE SEQUENCE [LARGE SCALE GENOMIC DNA]</scope>
    <source>
        <strain evidence="1 2">YIM 98757</strain>
    </source>
</reference>